<comment type="similarity">
    <text evidence="2">Belongs to the dermatopontin family.</text>
</comment>
<dbReference type="GO" id="GO:0005615">
    <property type="term" value="C:extracellular space"/>
    <property type="evidence" value="ECO:0007669"/>
    <property type="project" value="TreeGrafter"/>
</dbReference>
<dbReference type="Pfam" id="PF14704">
    <property type="entry name" value="DERM"/>
    <property type="match status" value="1"/>
</dbReference>
<dbReference type="Proteomes" id="UP000762676">
    <property type="component" value="Unassembled WGS sequence"/>
</dbReference>
<gene>
    <name evidence="6" type="ORF">ElyMa_007060000</name>
</gene>
<keyword evidence="5" id="KW-0732">Signal</keyword>
<evidence type="ECO:0000256" key="2">
    <source>
        <dbReference type="ARBA" id="ARBA00008712"/>
    </source>
</evidence>
<protein>
    <submittedName>
        <fullName evidence="6">Hemagglutinin/amebocyte aggregation factor-like</fullName>
    </submittedName>
</protein>
<accession>A0AAV4JV07</accession>
<dbReference type="GO" id="GO:0030199">
    <property type="term" value="P:collagen fibril organization"/>
    <property type="evidence" value="ECO:0007669"/>
    <property type="project" value="TreeGrafter"/>
</dbReference>
<name>A0AAV4JV07_9GAST</name>
<evidence type="ECO:0000256" key="4">
    <source>
        <dbReference type="ARBA" id="ARBA00023157"/>
    </source>
</evidence>
<feature type="signal peptide" evidence="5">
    <location>
        <begin position="1"/>
        <end position="25"/>
    </location>
</feature>
<comment type="caution">
    <text evidence="6">The sequence shown here is derived from an EMBL/GenBank/DDBJ whole genome shotgun (WGS) entry which is preliminary data.</text>
</comment>
<evidence type="ECO:0000256" key="1">
    <source>
        <dbReference type="ARBA" id="ARBA00004613"/>
    </source>
</evidence>
<evidence type="ECO:0000313" key="7">
    <source>
        <dbReference type="Proteomes" id="UP000762676"/>
    </source>
</evidence>
<evidence type="ECO:0000256" key="5">
    <source>
        <dbReference type="SAM" id="SignalP"/>
    </source>
</evidence>
<evidence type="ECO:0000256" key="3">
    <source>
        <dbReference type="ARBA" id="ARBA00022525"/>
    </source>
</evidence>
<dbReference type="PANTHER" id="PTHR15040:SF1">
    <property type="entry name" value="DERMATOPONTIN-LIKE ISOFORM X1"/>
    <property type="match status" value="1"/>
</dbReference>
<keyword evidence="4" id="KW-1015">Disulfide bond</keyword>
<dbReference type="AlphaFoldDB" id="A0AAV4JV07"/>
<organism evidence="6 7">
    <name type="scientific">Elysia marginata</name>
    <dbReference type="NCBI Taxonomy" id="1093978"/>
    <lineage>
        <taxon>Eukaryota</taxon>
        <taxon>Metazoa</taxon>
        <taxon>Spiralia</taxon>
        <taxon>Lophotrochozoa</taxon>
        <taxon>Mollusca</taxon>
        <taxon>Gastropoda</taxon>
        <taxon>Heterobranchia</taxon>
        <taxon>Euthyneura</taxon>
        <taxon>Panpulmonata</taxon>
        <taxon>Sacoglossa</taxon>
        <taxon>Placobranchoidea</taxon>
        <taxon>Plakobranchidae</taxon>
        <taxon>Elysia</taxon>
    </lineage>
</organism>
<comment type="subcellular location">
    <subcellularLocation>
        <location evidence="1">Secreted</location>
    </subcellularLocation>
</comment>
<reference evidence="6 7" key="1">
    <citation type="journal article" date="2021" name="Elife">
        <title>Chloroplast acquisition without the gene transfer in kleptoplastic sea slugs, Plakobranchus ocellatus.</title>
        <authorList>
            <person name="Maeda T."/>
            <person name="Takahashi S."/>
            <person name="Yoshida T."/>
            <person name="Shimamura S."/>
            <person name="Takaki Y."/>
            <person name="Nagai Y."/>
            <person name="Toyoda A."/>
            <person name="Suzuki Y."/>
            <person name="Arimoto A."/>
            <person name="Ishii H."/>
            <person name="Satoh N."/>
            <person name="Nishiyama T."/>
            <person name="Hasebe M."/>
            <person name="Maruyama T."/>
            <person name="Minagawa J."/>
            <person name="Obokata J."/>
            <person name="Shigenobu S."/>
        </authorList>
    </citation>
    <scope>NUCLEOTIDE SEQUENCE [LARGE SCALE GENOMIC DNA]</scope>
</reference>
<keyword evidence="3" id="KW-0964">Secreted</keyword>
<dbReference type="GO" id="GO:0031012">
    <property type="term" value="C:extracellular matrix"/>
    <property type="evidence" value="ECO:0007669"/>
    <property type="project" value="TreeGrafter"/>
</dbReference>
<evidence type="ECO:0000313" key="6">
    <source>
        <dbReference type="EMBL" id="GFS26624.1"/>
    </source>
</evidence>
<feature type="chain" id="PRO_5043382995" evidence="5">
    <location>
        <begin position="26"/>
        <end position="274"/>
    </location>
</feature>
<dbReference type="EMBL" id="BMAT01014135">
    <property type="protein sequence ID" value="GFS26624.1"/>
    <property type="molecule type" value="Genomic_DNA"/>
</dbReference>
<sequence>MTLRFPASLMALYLVVSALVVLAQAEDQAADVEFDNNWKGPLDFECPEGQVITSVYSIHGDSYHDRRFKFGCRAPVEGAVADFCRWTSYVSYLAEPVRFTCPQNFAIAGVSSSFHFVDRRWRFKCCRDHDYIENPCGLTLYVNYYDQVMNFTASDSEVIRGWMSWYDFLAEDRSHRFLTCTIKNGYQLNTYSTSSGHQLNAYSTSRDHQLNAYSTSRDHQLNAYSTSSGHQLNTYSTSSGYQLNTYSTSSNHQLITYPTSSGYNLNTYPTSSGQ</sequence>
<proteinExistence type="inferred from homology"/>
<dbReference type="InterPro" id="IPR026645">
    <property type="entry name" value="Dermatopontin"/>
</dbReference>
<keyword evidence="7" id="KW-1185">Reference proteome</keyword>
<dbReference type="PANTHER" id="PTHR15040">
    <property type="entry name" value="DERMATOPONTIN-RELATED"/>
    <property type="match status" value="1"/>
</dbReference>